<gene>
    <name evidence="2" type="ORF">IC231_03645</name>
</gene>
<reference evidence="2 3" key="1">
    <citation type="submission" date="2020-09" db="EMBL/GenBank/DDBJ databases">
        <authorList>
            <person name="Kim M.K."/>
        </authorList>
    </citation>
    <scope>NUCLEOTIDE SEQUENCE [LARGE SCALE GENOMIC DNA]</scope>
    <source>
        <strain evidence="2 3">BT646</strain>
    </source>
</reference>
<comment type="caution">
    <text evidence="2">The sequence shown here is derived from an EMBL/GenBank/DDBJ whole genome shotgun (WGS) entry which is preliminary data.</text>
</comment>
<protein>
    <submittedName>
        <fullName evidence="2">Uncharacterized protein</fullName>
    </submittedName>
</protein>
<sequence>MSDSLTPAPAGTPKPIRRTNQLPTSEVALATLATTVAGAWQASGLPDLLWLKKEDLAAQAADFARHRTAADAAGDTRTPQSKRLQALDKQVAKGLPFVKNYLAEEHEENEGRSYYPEFGIEKVGHKYVLPAARTERVTALSKLLLALKAHSFDKKKYGTAFWQPLAQEYAQLVQESTATAGERSSKVSTKSQGEVQLRKALGALIHHLKANYPDTFAAQLRAFGFQKESY</sequence>
<organism evidence="2 3">
    <name type="scientific">Hymenobacter duratus</name>
    <dbReference type="NCBI Taxonomy" id="2771356"/>
    <lineage>
        <taxon>Bacteria</taxon>
        <taxon>Pseudomonadati</taxon>
        <taxon>Bacteroidota</taxon>
        <taxon>Cytophagia</taxon>
        <taxon>Cytophagales</taxon>
        <taxon>Hymenobacteraceae</taxon>
        <taxon>Hymenobacter</taxon>
    </lineage>
</organism>
<proteinExistence type="predicted"/>
<dbReference type="Proteomes" id="UP000642468">
    <property type="component" value="Unassembled WGS sequence"/>
</dbReference>
<evidence type="ECO:0000256" key="1">
    <source>
        <dbReference type="SAM" id="MobiDB-lite"/>
    </source>
</evidence>
<evidence type="ECO:0000313" key="2">
    <source>
        <dbReference type="EMBL" id="MBD2714124.1"/>
    </source>
</evidence>
<evidence type="ECO:0000313" key="3">
    <source>
        <dbReference type="Proteomes" id="UP000642468"/>
    </source>
</evidence>
<feature type="region of interest" description="Disordered" evidence="1">
    <location>
        <begin position="1"/>
        <end position="22"/>
    </location>
</feature>
<dbReference type="RefSeq" id="WP_190783232.1">
    <property type="nucleotide sequence ID" value="NZ_JACWZZ010000001.1"/>
</dbReference>
<accession>A0ABR8JBM7</accession>
<name>A0ABR8JBM7_9BACT</name>
<keyword evidence="3" id="KW-1185">Reference proteome</keyword>
<dbReference type="EMBL" id="JACWZZ010000001">
    <property type="protein sequence ID" value="MBD2714124.1"/>
    <property type="molecule type" value="Genomic_DNA"/>
</dbReference>